<dbReference type="Proteomes" id="UP000183299">
    <property type="component" value="Unassembled WGS sequence"/>
</dbReference>
<reference evidence="4 5" key="1">
    <citation type="submission" date="2016-10" db="EMBL/GenBank/DDBJ databases">
        <authorList>
            <person name="de Groot N.N."/>
        </authorList>
    </citation>
    <scope>NUCLEOTIDE SEQUENCE [LARGE SCALE GENOMIC DNA]</scope>
    <source>
        <strain evidence="4 5">CGMCC 1.8891</strain>
    </source>
</reference>
<dbReference type="AlphaFoldDB" id="A0A1I3R199"/>
<dbReference type="RefSeq" id="WP_066601260.1">
    <property type="nucleotide sequence ID" value="NZ_FORY01000004.1"/>
</dbReference>
<dbReference type="EMBL" id="FORY01000004">
    <property type="protein sequence ID" value="SFJ40284.1"/>
    <property type="molecule type" value="Genomic_DNA"/>
</dbReference>
<gene>
    <name evidence="4" type="ORF">SAMN04488138_104232</name>
</gene>
<sequence>MSDPMEDLPYEDRIAHIRLRFVDSLAERFEEIRTALKSAPEEGTRDSHVRTIHRLFHDMAGSAAMLEIEVLESAVRPAVHIAERVDAAQSELTDVEKHELDAIIEQAQAVAVQLKEQFRPT</sequence>
<dbReference type="GO" id="GO:0004672">
    <property type="term" value="F:protein kinase activity"/>
    <property type="evidence" value="ECO:0007669"/>
    <property type="project" value="UniProtKB-ARBA"/>
</dbReference>
<dbReference type="GeneID" id="98664445"/>
<feature type="modified residue" description="Phosphohistidine" evidence="2">
    <location>
        <position position="57"/>
    </location>
</feature>
<accession>A0A1I3R199</accession>
<dbReference type="InterPro" id="IPR008207">
    <property type="entry name" value="Sig_transdc_His_kin_Hpt_dom"/>
</dbReference>
<dbReference type="Gene3D" id="1.20.120.160">
    <property type="entry name" value="HPT domain"/>
    <property type="match status" value="1"/>
</dbReference>
<organism evidence="4 5">
    <name type="scientific">Celeribacter halophilus</name>
    <dbReference type="NCBI Taxonomy" id="576117"/>
    <lineage>
        <taxon>Bacteria</taxon>
        <taxon>Pseudomonadati</taxon>
        <taxon>Pseudomonadota</taxon>
        <taxon>Alphaproteobacteria</taxon>
        <taxon>Rhodobacterales</taxon>
        <taxon>Roseobacteraceae</taxon>
        <taxon>Celeribacter</taxon>
    </lineage>
</organism>
<proteinExistence type="predicted"/>
<dbReference type="InterPro" id="IPR036641">
    <property type="entry name" value="HPT_dom_sf"/>
</dbReference>
<dbReference type="OrthoDB" id="7727658at2"/>
<dbReference type="SUPFAM" id="SSF47226">
    <property type="entry name" value="Histidine-containing phosphotransfer domain, HPT domain"/>
    <property type="match status" value="1"/>
</dbReference>
<keyword evidence="5" id="KW-1185">Reference proteome</keyword>
<keyword evidence="1" id="KW-0902">Two-component regulatory system</keyword>
<dbReference type="Pfam" id="PF01627">
    <property type="entry name" value="Hpt"/>
    <property type="match status" value="1"/>
</dbReference>
<dbReference type="PROSITE" id="PS50894">
    <property type="entry name" value="HPT"/>
    <property type="match status" value="1"/>
</dbReference>
<evidence type="ECO:0000313" key="4">
    <source>
        <dbReference type="EMBL" id="SFJ40284.1"/>
    </source>
</evidence>
<protein>
    <submittedName>
        <fullName evidence="4">Hpt domain-containing protein</fullName>
    </submittedName>
</protein>
<evidence type="ECO:0000259" key="3">
    <source>
        <dbReference type="PROSITE" id="PS50894"/>
    </source>
</evidence>
<evidence type="ECO:0000256" key="1">
    <source>
        <dbReference type="ARBA" id="ARBA00023012"/>
    </source>
</evidence>
<evidence type="ECO:0000256" key="2">
    <source>
        <dbReference type="PROSITE-ProRule" id="PRU00110"/>
    </source>
</evidence>
<name>A0A1I3R199_9RHOB</name>
<evidence type="ECO:0000313" key="5">
    <source>
        <dbReference type="Proteomes" id="UP000183299"/>
    </source>
</evidence>
<dbReference type="GO" id="GO:0000160">
    <property type="term" value="P:phosphorelay signal transduction system"/>
    <property type="evidence" value="ECO:0007669"/>
    <property type="project" value="UniProtKB-KW"/>
</dbReference>
<feature type="domain" description="HPt" evidence="3">
    <location>
        <begin position="10"/>
        <end position="117"/>
    </location>
</feature>
<keyword evidence="2" id="KW-0597">Phosphoprotein</keyword>
<dbReference type="STRING" id="576117.SAMN04488138_104232"/>